<comment type="caution">
    <text evidence="2">The sequence shown here is derived from an EMBL/GenBank/DDBJ whole genome shotgun (WGS) entry which is preliminary data.</text>
</comment>
<reference evidence="2 3" key="1">
    <citation type="submission" date="2019-12" db="EMBL/GenBank/DDBJ databases">
        <authorList>
            <person name="Alioto T."/>
            <person name="Alioto T."/>
            <person name="Gomez Garrido J."/>
        </authorList>
    </citation>
    <scope>NUCLEOTIDE SEQUENCE [LARGE SCALE GENOMIC DNA]</scope>
</reference>
<evidence type="ECO:0000256" key="1">
    <source>
        <dbReference type="SAM" id="MobiDB-lite"/>
    </source>
</evidence>
<evidence type="ECO:0000313" key="2">
    <source>
        <dbReference type="EMBL" id="CAA3021350.1"/>
    </source>
</evidence>
<gene>
    <name evidence="2" type="ORF">OLEA9_A066162</name>
</gene>
<accession>A0A8S0UME6</accession>
<evidence type="ECO:0000313" key="3">
    <source>
        <dbReference type="Proteomes" id="UP000594638"/>
    </source>
</evidence>
<sequence length="272" mass="30240">MRIGNNPIDRNEEELTPNFNPQFTAMEPPSNPNSDNLVVTHGKAPPPLNSTIYNAPSEHLSPVNSLANLIANFELPPRLKLKTDLQPHLIQTHHRINLMRAKLLGRPGTPPTIGSCAISRTIRPPTRGPHAQPTSGNLTAAVSSRLRSISSGAQGTTQGPRSYAVVVNNRQTISQAEKSKRKSFAIILHAPHECRDFNLVSKEPNIHHGKPAFFFSYESEEQFLAEAYGFTLAGKFICRKPLMIKVHENFLQFGFIGDYELDFLKVYTLLSI</sequence>
<name>A0A8S0UME6_OLEEU</name>
<feature type="region of interest" description="Disordered" evidence="1">
    <location>
        <begin position="1"/>
        <end position="32"/>
    </location>
</feature>
<keyword evidence="3" id="KW-1185">Reference proteome</keyword>
<proteinExistence type="predicted"/>
<organism evidence="2 3">
    <name type="scientific">Olea europaea subsp. europaea</name>
    <dbReference type="NCBI Taxonomy" id="158383"/>
    <lineage>
        <taxon>Eukaryota</taxon>
        <taxon>Viridiplantae</taxon>
        <taxon>Streptophyta</taxon>
        <taxon>Embryophyta</taxon>
        <taxon>Tracheophyta</taxon>
        <taxon>Spermatophyta</taxon>
        <taxon>Magnoliopsida</taxon>
        <taxon>eudicotyledons</taxon>
        <taxon>Gunneridae</taxon>
        <taxon>Pentapetalae</taxon>
        <taxon>asterids</taxon>
        <taxon>lamiids</taxon>
        <taxon>Lamiales</taxon>
        <taxon>Oleaceae</taxon>
        <taxon>Oleeae</taxon>
        <taxon>Olea</taxon>
    </lineage>
</organism>
<dbReference type="EMBL" id="CACTIH010009052">
    <property type="protein sequence ID" value="CAA3021350.1"/>
    <property type="molecule type" value="Genomic_DNA"/>
</dbReference>
<dbReference type="Proteomes" id="UP000594638">
    <property type="component" value="Unassembled WGS sequence"/>
</dbReference>
<protein>
    <submittedName>
        <fullName evidence="2">Uncharacterized protein</fullName>
    </submittedName>
</protein>
<dbReference type="OrthoDB" id="10660122at2759"/>
<dbReference type="AlphaFoldDB" id="A0A8S0UME6"/>
<dbReference type="Gramene" id="OE9A066162T1">
    <property type="protein sequence ID" value="OE9A066162C1"/>
    <property type="gene ID" value="OE9A066162"/>
</dbReference>